<dbReference type="Gene3D" id="3.30.40.10">
    <property type="entry name" value="Zinc/RING finger domain, C3HC4 (zinc finger)"/>
    <property type="match status" value="1"/>
</dbReference>
<accession>A0AA35ZE67</accession>
<evidence type="ECO:0000256" key="4">
    <source>
        <dbReference type="PROSITE-ProRule" id="PRU00175"/>
    </source>
</evidence>
<dbReference type="SUPFAM" id="SSF57850">
    <property type="entry name" value="RING/U-box"/>
    <property type="match status" value="1"/>
</dbReference>
<evidence type="ECO:0000256" key="2">
    <source>
        <dbReference type="ARBA" id="ARBA00022771"/>
    </source>
</evidence>
<reference evidence="6" key="1">
    <citation type="submission" date="2023-04" db="EMBL/GenBank/DDBJ databases">
        <authorList>
            <person name="Vijverberg K."/>
            <person name="Xiong W."/>
            <person name="Schranz E."/>
        </authorList>
    </citation>
    <scope>NUCLEOTIDE SEQUENCE</scope>
</reference>
<keyword evidence="1" id="KW-0479">Metal-binding</keyword>
<dbReference type="Pfam" id="PF13445">
    <property type="entry name" value="zf-RING_UBOX"/>
    <property type="match status" value="1"/>
</dbReference>
<feature type="domain" description="RING-type" evidence="5">
    <location>
        <begin position="221"/>
        <end position="270"/>
    </location>
</feature>
<sequence length="291" mass="33166">MGFEETFTAYLVGKDLINKSFHFEYNRLKNDLNFCRHHRHNEASVDSHIDGFNQTQCHRCEWMFTELTTKATKMTDYFGLRVGQLVHLHFSPGMRRFLAGPFQYFKDDHEAALLHKGWMLIQFAVMNAIALRKILKKYDKVHEAESVINFKSKLQAKHLDIMQSPWLIELVAMYMNLKGSDSLISDELFGPLSCDIDISNQGSVLTLTLLASEKLECNLTCPICLDIVFQPYALSCGHIFCKSCACLAGHALIIEGLKSASPESKCPVCRESGVYDKPVCMSELGWLLKRR</sequence>
<gene>
    <name evidence="6" type="ORF">LSALG_LOCUS30113</name>
</gene>
<dbReference type="SMART" id="SM00184">
    <property type="entry name" value="RING"/>
    <property type="match status" value="1"/>
</dbReference>
<dbReference type="GO" id="GO:0008270">
    <property type="term" value="F:zinc ion binding"/>
    <property type="evidence" value="ECO:0007669"/>
    <property type="project" value="UniProtKB-KW"/>
</dbReference>
<evidence type="ECO:0000313" key="6">
    <source>
        <dbReference type="EMBL" id="CAI9290945.1"/>
    </source>
</evidence>
<protein>
    <recommendedName>
        <fullName evidence="5">RING-type domain-containing protein</fullName>
    </recommendedName>
</protein>
<dbReference type="EMBL" id="OX465082">
    <property type="protein sequence ID" value="CAI9290945.1"/>
    <property type="molecule type" value="Genomic_DNA"/>
</dbReference>
<evidence type="ECO:0000259" key="5">
    <source>
        <dbReference type="PROSITE" id="PS50089"/>
    </source>
</evidence>
<evidence type="ECO:0000256" key="3">
    <source>
        <dbReference type="ARBA" id="ARBA00022833"/>
    </source>
</evidence>
<evidence type="ECO:0000313" key="7">
    <source>
        <dbReference type="Proteomes" id="UP001177003"/>
    </source>
</evidence>
<dbReference type="PANTHER" id="PTHR46764:SF5">
    <property type="entry name" value="RING-TYPE E3 UBIQUITIN TRANSFERASE"/>
    <property type="match status" value="1"/>
</dbReference>
<name>A0AA35ZE67_LACSI</name>
<keyword evidence="3" id="KW-0862">Zinc</keyword>
<dbReference type="InterPro" id="IPR013083">
    <property type="entry name" value="Znf_RING/FYVE/PHD"/>
</dbReference>
<dbReference type="PANTHER" id="PTHR46764">
    <property type="entry name" value="E3 UBIQUITIN-PROTEIN LIGASE BAH1"/>
    <property type="match status" value="1"/>
</dbReference>
<dbReference type="InterPro" id="IPR001841">
    <property type="entry name" value="Znf_RING"/>
</dbReference>
<dbReference type="AlphaFoldDB" id="A0AA35ZE67"/>
<organism evidence="6 7">
    <name type="scientific">Lactuca saligna</name>
    <name type="common">Willowleaf lettuce</name>
    <dbReference type="NCBI Taxonomy" id="75948"/>
    <lineage>
        <taxon>Eukaryota</taxon>
        <taxon>Viridiplantae</taxon>
        <taxon>Streptophyta</taxon>
        <taxon>Embryophyta</taxon>
        <taxon>Tracheophyta</taxon>
        <taxon>Spermatophyta</taxon>
        <taxon>Magnoliopsida</taxon>
        <taxon>eudicotyledons</taxon>
        <taxon>Gunneridae</taxon>
        <taxon>Pentapetalae</taxon>
        <taxon>asterids</taxon>
        <taxon>campanulids</taxon>
        <taxon>Asterales</taxon>
        <taxon>Asteraceae</taxon>
        <taxon>Cichorioideae</taxon>
        <taxon>Cichorieae</taxon>
        <taxon>Lactucinae</taxon>
        <taxon>Lactuca</taxon>
    </lineage>
</organism>
<dbReference type="PROSITE" id="PS50089">
    <property type="entry name" value="ZF_RING_2"/>
    <property type="match status" value="1"/>
</dbReference>
<evidence type="ECO:0000256" key="1">
    <source>
        <dbReference type="ARBA" id="ARBA00022723"/>
    </source>
</evidence>
<proteinExistence type="predicted"/>
<dbReference type="PROSITE" id="PS00518">
    <property type="entry name" value="ZF_RING_1"/>
    <property type="match status" value="1"/>
</dbReference>
<keyword evidence="7" id="KW-1185">Reference proteome</keyword>
<dbReference type="InterPro" id="IPR017907">
    <property type="entry name" value="Znf_RING_CS"/>
</dbReference>
<keyword evidence="2 4" id="KW-0863">Zinc-finger</keyword>
<dbReference type="Proteomes" id="UP001177003">
    <property type="component" value="Chromosome 6"/>
</dbReference>
<dbReference type="InterPro" id="IPR033326">
    <property type="entry name" value="BAH1"/>
</dbReference>
<dbReference type="InterPro" id="IPR027370">
    <property type="entry name" value="Znf-RING_euk"/>
</dbReference>